<dbReference type="InterPro" id="IPR019775">
    <property type="entry name" value="WD40_repeat_CS"/>
</dbReference>
<organism evidence="6 7">
    <name type="scientific">Blomia tropicalis</name>
    <name type="common">Mite</name>
    <dbReference type="NCBI Taxonomy" id="40697"/>
    <lineage>
        <taxon>Eukaryota</taxon>
        <taxon>Metazoa</taxon>
        <taxon>Ecdysozoa</taxon>
        <taxon>Arthropoda</taxon>
        <taxon>Chelicerata</taxon>
        <taxon>Arachnida</taxon>
        <taxon>Acari</taxon>
        <taxon>Acariformes</taxon>
        <taxon>Sarcoptiformes</taxon>
        <taxon>Astigmata</taxon>
        <taxon>Glycyphagoidea</taxon>
        <taxon>Echimyopodidae</taxon>
        <taxon>Blomia</taxon>
    </lineage>
</organism>
<dbReference type="SMART" id="SM00320">
    <property type="entry name" value="WD40"/>
    <property type="match status" value="6"/>
</dbReference>
<dbReference type="Pfam" id="PF00400">
    <property type="entry name" value="WD40"/>
    <property type="match status" value="3"/>
</dbReference>
<dbReference type="PROSITE" id="PS00678">
    <property type="entry name" value="WD_REPEATS_1"/>
    <property type="match status" value="1"/>
</dbReference>
<dbReference type="InterPro" id="IPR036322">
    <property type="entry name" value="WD40_repeat_dom_sf"/>
</dbReference>
<dbReference type="SUPFAM" id="SSF50978">
    <property type="entry name" value="WD40 repeat-like"/>
    <property type="match status" value="1"/>
</dbReference>
<gene>
    <name evidence="6" type="ORF">RDWZM_001650</name>
</gene>
<dbReference type="InterPro" id="IPR015943">
    <property type="entry name" value="WD40/YVTN_repeat-like_dom_sf"/>
</dbReference>
<dbReference type="PRINTS" id="PR00320">
    <property type="entry name" value="GPROTEINBRPT"/>
</dbReference>
<dbReference type="GO" id="GO:0031931">
    <property type="term" value="C:TORC1 complex"/>
    <property type="evidence" value="ECO:0007669"/>
    <property type="project" value="UniProtKB-UniRule"/>
</dbReference>
<evidence type="ECO:0000313" key="7">
    <source>
        <dbReference type="Proteomes" id="UP001142055"/>
    </source>
</evidence>
<dbReference type="GO" id="GO:0031932">
    <property type="term" value="C:TORC2 complex"/>
    <property type="evidence" value="ECO:0007669"/>
    <property type="project" value="UniProtKB-UniRule"/>
</dbReference>
<proteinExistence type="inferred from homology"/>
<dbReference type="InterPro" id="IPR037588">
    <property type="entry name" value="MLST8"/>
</dbReference>
<comment type="subunit">
    <text evidence="5">Part of TORC1 complex. Part of the TORC2 complex.</text>
</comment>
<dbReference type="GO" id="GO:0031929">
    <property type="term" value="P:TOR signaling"/>
    <property type="evidence" value="ECO:0007669"/>
    <property type="project" value="UniProtKB-UniRule"/>
</dbReference>
<evidence type="ECO:0000256" key="2">
    <source>
        <dbReference type="ARBA" id="ARBA00022574"/>
    </source>
</evidence>
<sequence length="596" mass="67267">MNESVDSMAMVQTPQARVILCSGGYDHTIRYWNAEEGFCERIISQTDNSHINHLAISPKRDKLASAGFQNIRIYDTTSGANNPKYNFEGLSKNVTCVHFDPIETEMLYSGGEDGCVRIWDTRSDKQNKQRKKQFETPIQSIFLHPDRKEIYIADQSGSIYIWTILKDKLKRIFVTNDGFVNSIAYDHDCRLLAAIDTKGFVYIFRTMDKVDRPSLNDESGEMSCTRSFQRRAMFKAHTKQGLKCTFSPDSTLLATSSADQSIKFWKTSDFSIMNPAGVVQFDDPFESIQDKATGHASSASTIRRGSTTVTSTFKNTYSNNIENESELNQFGSSTNSFLPSPYSMGLYSYAFGGGESQQASRLPACFLKPKRNRCQMCHNLSSSNKASSDETSQTDRKNCSMGRSLYHIPGCKSSPQSSYGLGNMYSQLQTNLNSFSQLTWNVIESKMNDTIVGSSDSDVKSSPLTCNHYSHFSDSFQLLKHSTNHVHQTNASHIPAYYTRYFDNPYYDIYSGNQLVNRPLGKNQWPFTTVTPVRTLTANNQRWVWDITFTADSQYLFSASSDGIVRLWSVFTGDLIREYSGHMKSVTALAFSDYLV</sequence>
<dbReference type="GO" id="GO:0032956">
    <property type="term" value="P:regulation of actin cytoskeleton organization"/>
    <property type="evidence" value="ECO:0007669"/>
    <property type="project" value="TreeGrafter"/>
</dbReference>
<keyword evidence="7" id="KW-1185">Reference proteome</keyword>
<comment type="subcellular location">
    <subcellularLocation>
        <location evidence="5">Cytoplasm</location>
    </subcellularLocation>
</comment>
<dbReference type="PROSITE" id="PS50294">
    <property type="entry name" value="WD_REPEATS_REGION"/>
    <property type="match status" value="3"/>
</dbReference>
<evidence type="ECO:0000256" key="4">
    <source>
        <dbReference type="PROSITE-ProRule" id="PRU00221"/>
    </source>
</evidence>
<dbReference type="InterPro" id="IPR001680">
    <property type="entry name" value="WD40_rpt"/>
</dbReference>
<dbReference type="Gene3D" id="2.130.10.10">
    <property type="entry name" value="YVTN repeat-like/Quinoprotein amine dehydrogenase"/>
    <property type="match status" value="2"/>
</dbReference>
<evidence type="ECO:0000256" key="5">
    <source>
        <dbReference type="RuleBase" id="RU369068"/>
    </source>
</evidence>
<dbReference type="InterPro" id="IPR020472">
    <property type="entry name" value="WD40_PAC1"/>
</dbReference>
<protein>
    <recommendedName>
        <fullName evidence="5">Target of rapamycin complex subunit lst8</fullName>
        <shortName evidence="5">TORC subunit lst8</shortName>
    </recommendedName>
</protein>
<feature type="repeat" description="WD" evidence="4">
    <location>
        <begin position="87"/>
        <end position="129"/>
    </location>
</feature>
<keyword evidence="5" id="KW-0963">Cytoplasm</keyword>
<feature type="repeat" description="WD" evidence="4">
    <location>
        <begin position="234"/>
        <end position="275"/>
    </location>
</feature>
<name>A0A9Q0RQY0_BLOTA</name>
<keyword evidence="3 5" id="KW-0677">Repeat</keyword>
<keyword evidence="2 4" id="KW-0853">WD repeat</keyword>
<comment type="function">
    <text evidence="5">Subunit of TORC1 and TORC2, which regulate cell growth and survival in response to nutrient and hormonal signals.</text>
</comment>
<evidence type="ECO:0000256" key="3">
    <source>
        <dbReference type="ARBA" id="ARBA00022737"/>
    </source>
</evidence>
<dbReference type="GO" id="GO:0005737">
    <property type="term" value="C:cytoplasm"/>
    <property type="evidence" value="ECO:0007669"/>
    <property type="project" value="UniProtKB-SubCell"/>
</dbReference>
<dbReference type="PANTHER" id="PTHR19842:SF0">
    <property type="entry name" value="TARGET OF RAPAMYCIN COMPLEX SUBUNIT LST8"/>
    <property type="match status" value="1"/>
</dbReference>
<evidence type="ECO:0000256" key="1">
    <source>
        <dbReference type="ARBA" id="ARBA00009890"/>
    </source>
</evidence>
<dbReference type="AlphaFoldDB" id="A0A9Q0RQY0"/>
<comment type="similarity">
    <text evidence="1 5">Belongs to the WD repeat LST8 family.</text>
</comment>
<evidence type="ECO:0000313" key="6">
    <source>
        <dbReference type="EMBL" id="KAJ6223105.1"/>
    </source>
</evidence>
<dbReference type="Proteomes" id="UP001142055">
    <property type="component" value="Chromosome 1"/>
</dbReference>
<dbReference type="PROSITE" id="PS50082">
    <property type="entry name" value="WD_REPEATS_2"/>
    <property type="match status" value="3"/>
</dbReference>
<accession>A0A9Q0RQY0</accession>
<feature type="repeat" description="WD" evidence="4">
    <location>
        <begin position="537"/>
        <end position="578"/>
    </location>
</feature>
<dbReference type="EMBL" id="JAPWDV010000001">
    <property type="protein sequence ID" value="KAJ6223105.1"/>
    <property type="molecule type" value="Genomic_DNA"/>
</dbReference>
<comment type="caution">
    <text evidence="6">The sequence shown here is derived from an EMBL/GenBank/DDBJ whole genome shotgun (WGS) entry which is preliminary data.</text>
</comment>
<reference evidence="6" key="1">
    <citation type="submission" date="2022-12" db="EMBL/GenBank/DDBJ databases">
        <title>Genome assemblies of Blomia tropicalis.</title>
        <authorList>
            <person name="Cui Y."/>
        </authorList>
    </citation>
    <scope>NUCLEOTIDE SEQUENCE</scope>
    <source>
        <tissue evidence="6">Adult mites</tissue>
    </source>
</reference>
<dbReference type="PANTHER" id="PTHR19842">
    <property type="entry name" value="G BETA-LIKE PROTEIN GBL"/>
    <property type="match status" value="1"/>
</dbReference>